<accession>A0AAD5L5S0</accession>
<sequence>MVSSRHHRPLGARQNHGIWHRIGYMNSNSRATRPQQPEEEFSRLFQPNIYLLAKESIPGDSIKQLLLKGLKKSQGS</sequence>
<evidence type="ECO:0000313" key="1">
    <source>
        <dbReference type="EMBL" id="KAI9556571.1"/>
    </source>
</evidence>
<reference evidence="1 2" key="1">
    <citation type="submission" date="2022-05" db="EMBL/GenBank/DDBJ databases">
        <title>A multi-omics perspective on studying reproductive biology in Daphnia sinensis.</title>
        <authorList>
            <person name="Jia J."/>
        </authorList>
    </citation>
    <scope>NUCLEOTIDE SEQUENCE [LARGE SCALE GENOMIC DNA]</scope>
    <source>
        <strain evidence="1 2">WSL</strain>
    </source>
</reference>
<evidence type="ECO:0000313" key="2">
    <source>
        <dbReference type="Proteomes" id="UP000820818"/>
    </source>
</evidence>
<dbReference type="Proteomes" id="UP000820818">
    <property type="component" value="Linkage Group LG6"/>
</dbReference>
<dbReference type="EMBL" id="WJBH02000006">
    <property type="protein sequence ID" value="KAI9556571.1"/>
    <property type="molecule type" value="Genomic_DNA"/>
</dbReference>
<name>A0AAD5L5S0_9CRUS</name>
<dbReference type="AlphaFoldDB" id="A0AAD5L5S0"/>
<protein>
    <submittedName>
        <fullName evidence="1">Uncharacterized protein</fullName>
    </submittedName>
</protein>
<keyword evidence="2" id="KW-1185">Reference proteome</keyword>
<gene>
    <name evidence="1" type="ORF">GHT06_016361</name>
</gene>
<comment type="caution">
    <text evidence="1">The sequence shown here is derived from an EMBL/GenBank/DDBJ whole genome shotgun (WGS) entry which is preliminary data.</text>
</comment>
<proteinExistence type="predicted"/>
<organism evidence="1 2">
    <name type="scientific">Daphnia sinensis</name>
    <dbReference type="NCBI Taxonomy" id="1820382"/>
    <lineage>
        <taxon>Eukaryota</taxon>
        <taxon>Metazoa</taxon>
        <taxon>Ecdysozoa</taxon>
        <taxon>Arthropoda</taxon>
        <taxon>Crustacea</taxon>
        <taxon>Branchiopoda</taxon>
        <taxon>Diplostraca</taxon>
        <taxon>Cladocera</taxon>
        <taxon>Anomopoda</taxon>
        <taxon>Daphniidae</taxon>
        <taxon>Daphnia</taxon>
        <taxon>Daphnia similis group</taxon>
    </lineage>
</organism>